<dbReference type="AlphaFoldDB" id="A0A3G2SYC7"/>
<sequence length="175" mass="18515">MKKLLLATFIASTFALAACDKKPADATTSGSDAKPAAAAVSLSNNNIADIKSDFTAIQAISVEKSKEALTFQTEVMQAAQKGDKDALKGVVDKMKTYVDGFNKDLDGLALKSSEVASIRDKMKESNKLGVEMSEAGLAGSPDPQKIMDLQKKGTELQQSLMTDMQALQAKINAAP</sequence>
<proteinExistence type="predicted"/>
<reference evidence="2 3" key="1">
    <citation type="submission" date="2018-10" db="EMBL/GenBank/DDBJ databases">
        <title>The complete genome of Acinetobacter wuhouensis strain WCHAW010062.</title>
        <authorList>
            <person name="Hu Y."/>
            <person name="Long H."/>
            <person name="Feng Y."/>
            <person name="Zong Z."/>
        </authorList>
    </citation>
    <scope>NUCLEOTIDE SEQUENCE [LARGE SCALE GENOMIC DNA]</scope>
    <source>
        <strain evidence="2 3">WCHAW010062</strain>
    </source>
</reference>
<evidence type="ECO:0008006" key="4">
    <source>
        <dbReference type="Google" id="ProtNLM"/>
    </source>
</evidence>
<feature type="signal peptide" evidence="1">
    <location>
        <begin position="1"/>
        <end position="17"/>
    </location>
</feature>
<dbReference type="Proteomes" id="UP000279962">
    <property type="component" value="Chromosome"/>
</dbReference>
<name>A0A3G2SYC7_9GAMM</name>
<dbReference type="EMBL" id="CP033133">
    <property type="protein sequence ID" value="AYO52889.1"/>
    <property type="molecule type" value="Genomic_DNA"/>
</dbReference>
<dbReference type="PROSITE" id="PS51257">
    <property type="entry name" value="PROKAR_LIPOPROTEIN"/>
    <property type="match status" value="1"/>
</dbReference>
<keyword evidence="1" id="KW-0732">Signal</keyword>
<evidence type="ECO:0000256" key="1">
    <source>
        <dbReference type="SAM" id="SignalP"/>
    </source>
</evidence>
<feature type="chain" id="PRO_5018121732" description="Lipoprotein" evidence="1">
    <location>
        <begin position="18"/>
        <end position="175"/>
    </location>
</feature>
<dbReference type="RefSeq" id="WP_087554108.1">
    <property type="nucleotide sequence ID" value="NZ_CP033133.1"/>
</dbReference>
<gene>
    <name evidence="2" type="ORF">CDG68_04005</name>
</gene>
<protein>
    <recommendedName>
        <fullName evidence="4">Lipoprotein</fullName>
    </recommendedName>
</protein>
<evidence type="ECO:0000313" key="2">
    <source>
        <dbReference type="EMBL" id="AYO52889.1"/>
    </source>
</evidence>
<organism evidence="2 3">
    <name type="scientific">Acinetobacter wuhouensis</name>
    <dbReference type="NCBI Taxonomy" id="1879050"/>
    <lineage>
        <taxon>Bacteria</taxon>
        <taxon>Pseudomonadati</taxon>
        <taxon>Pseudomonadota</taxon>
        <taxon>Gammaproteobacteria</taxon>
        <taxon>Moraxellales</taxon>
        <taxon>Moraxellaceae</taxon>
        <taxon>Acinetobacter</taxon>
    </lineage>
</organism>
<evidence type="ECO:0000313" key="3">
    <source>
        <dbReference type="Proteomes" id="UP000279962"/>
    </source>
</evidence>
<accession>A0A3G2SYC7</accession>